<sequence length="78" mass="8904">MGRAQQSPTRVGMSRTQDKLVLQIMPNMVREEGDRRMGSMRVSLAFVIRRIPDNEGRWGTSSPNQNEWSIVKGKGKKM</sequence>
<dbReference type="VEuPathDB" id="FungiDB:ASPFODRAFT_493889"/>
<dbReference type="Proteomes" id="UP000184063">
    <property type="component" value="Unassembled WGS sequence"/>
</dbReference>
<gene>
    <name evidence="2" type="ORF">ASPFODRAFT_493889</name>
</gene>
<accession>A0A1M3TSD4</accession>
<evidence type="ECO:0000313" key="3">
    <source>
        <dbReference type="Proteomes" id="UP000184063"/>
    </source>
</evidence>
<dbReference type="AlphaFoldDB" id="A0A1M3TSD4"/>
<proteinExistence type="predicted"/>
<feature type="compositionally biased region" description="Polar residues" evidence="1">
    <location>
        <begin position="59"/>
        <end position="68"/>
    </location>
</feature>
<organism evidence="2 3">
    <name type="scientific">Aspergillus luchuensis (strain CBS 106.47)</name>
    <dbReference type="NCBI Taxonomy" id="1137211"/>
    <lineage>
        <taxon>Eukaryota</taxon>
        <taxon>Fungi</taxon>
        <taxon>Dikarya</taxon>
        <taxon>Ascomycota</taxon>
        <taxon>Pezizomycotina</taxon>
        <taxon>Eurotiomycetes</taxon>
        <taxon>Eurotiomycetidae</taxon>
        <taxon>Eurotiales</taxon>
        <taxon>Aspergillaceae</taxon>
        <taxon>Aspergillus</taxon>
        <taxon>Aspergillus subgen. Circumdati</taxon>
    </lineage>
</organism>
<feature type="region of interest" description="Disordered" evidence="1">
    <location>
        <begin position="56"/>
        <end position="78"/>
    </location>
</feature>
<evidence type="ECO:0000256" key="1">
    <source>
        <dbReference type="SAM" id="MobiDB-lite"/>
    </source>
</evidence>
<reference evidence="3" key="1">
    <citation type="journal article" date="2017" name="Genome Biol.">
        <title>Comparative genomics reveals high biological diversity and specific adaptations in the industrially and medically important fungal genus Aspergillus.</title>
        <authorList>
            <person name="de Vries R.P."/>
            <person name="Riley R."/>
            <person name="Wiebenga A."/>
            <person name="Aguilar-Osorio G."/>
            <person name="Amillis S."/>
            <person name="Uchima C.A."/>
            <person name="Anderluh G."/>
            <person name="Asadollahi M."/>
            <person name="Askin M."/>
            <person name="Barry K."/>
            <person name="Battaglia E."/>
            <person name="Bayram O."/>
            <person name="Benocci T."/>
            <person name="Braus-Stromeyer S.A."/>
            <person name="Caldana C."/>
            <person name="Canovas D."/>
            <person name="Cerqueira G.C."/>
            <person name="Chen F."/>
            <person name="Chen W."/>
            <person name="Choi C."/>
            <person name="Clum A."/>
            <person name="Dos Santos R.A."/>
            <person name="Damasio A.R."/>
            <person name="Diallinas G."/>
            <person name="Emri T."/>
            <person name="Fekete E."/>
            <person name="Flipphi M."/>
            <person name="Freyberg S."/>
            <person name="Gallo A."/>
            <person name="Gournas C."/>
            <person name="Habgood R."/>
            <person name="Hainaut M."/>
            <person name="Harispe M.L."/>
            <person name="Henrissat B."/>
            <person name="Hilden K.S."/>
            <person name="Hope R."/>
            <person name="Hossain A."/>
            <person name="Karabika E."/>
            <person name="Karaffa L."/>
            <person name="Karanyi Z."/>
            <person name="Krasevec N."/>
            <person name="Kuo A."/>
            <person name="Kusch H."/>
            <person name="LaButti K."/>
            <person name="Lagendijk E.L."/>
            <person name="Lapidus A."/>
            <person name="Levasseur A."/>
            <person name="Lindquist E."/>
            <person name="Lipzen A."/>
            <person name="Logrieco A.F."/>
            <person name="MacCabe A."/>
            <person name="Maekelae M.R."/>
            <person name="Malavazi I."/>
            <person name="Melin P."/>
            <person name="Meyer V."/>
            <person name="Mielnichuk N."/>
            <person name="Miskei M."/>
            <person name="Molnar A.P."/>
            <person name="Mule G."/>
            <person name="Ngan C.Y."/>
            <person name="Orejas M."/>
            <person name="Orosz E."/>
            <person name="Ouedraogo J.P."/>
            <person name="Overkamp K.M."/>
            <person name="Park H.-S."/>
            <person name="Perrone G."/>
            <person name="Piumi F."/>
            <person name="Punt P.J."/>
            <person name="Ram A.F."/>
            <person name="Ramon A."/>
            <person name="Rauscher S."/>
            <person name="Record E."/>
            <person name="Riano-Pachon D.M."/>
            <person name="Robert V."/>
            <person name="Roehrig J."/>
            <person name="Ruller R."/>
            <person name="Salamov A."/>
            <person name="Salih N.S."/>
            <person name="Samson R.A."/>
            <person name="Sandor E."/>
            <person name="Sanguinetti M."/>
            <person name="Schuetze T."/>
            <person name="Sepcic K."/>
            <person name="Shelest E."/>
            <person name="Sherlock G."/>
            <person name="Sophianopoulou V."/>
            <person name="Squina F.M."/>
            <person name="Sun H."/>
            <person name="Susca A."/>
            <person name="Todd R.B."/>
            <person name="Tsang A."/>
            <person name="Unkles S.E."/>
            <person name="van de Wiele N."/>
            <person name="van Rossen-Uffink D."/>
            <person name="Oliveira J.V."/>
            <person name="Vesth T.C."/>
            <person name="Visser J."/>
            <person name="Yu J.-H."/>
            <person name="Zhou M."/>
            <person name="Andersen M.R."/>
            <person name="Archer D.B."/>
            <person name="Baker S.E."/>
            <person name="Benoit I."/>
            <person name="Brakhage A.A."/>
            <person name="Braus G.H."/>
            <person name="Fischer R."/>
            <person name="Frisvad J.C."/>
            <person name="Goldman G.H."/>
            <person name="Houbraken J."/>
            <person name="Oakley B."/>
            <person name="Pocsi I."/>
            <person name="Scazzocchio C."/>
            <person name="Seiboth B."/>
            <person name="vanKuyk P.A."/>
            <person name="Wortman J."/>
            <person name="Dyer P.S."/>
            <person name="Grigoriev I.V."/>
        </authorList>
    </citation>
    <scope>NUCLEOTIDE SEQUENCE [LARGE SCALE GENOMIC DNA]</scope>
    <source>
        <strain evidence="3">CBS 106.47</strain>
    </source>
</reference>
<protein>
    <submittedName>
        <fullName evidence="2">Uncharacterized protein</fullName>
    </submittedName>
</protein>
<dbReference type="EMBL" id="KV878238">
    <property type="protein sequence ID" value="OJZ89482.1"/>
    <property type="molecule type" value="Genomic_DNA"/>
</dbReference>
<name>A0A1M3TSD4_ASPLC</name>
<evidence type="ECO:0000313" key="2">
    <source>
        <dbReference type="EMBL" id="OJZ89482.1"/>
    </source>
</evidence>